<dbReference type="PANTHER" id="PTHR12202:SF0">
    <property type="entry name" value="ESF1 HOMOLOG"/>
    <property type="match status" value="1"/>
</dbReference>
<evidence type="ECO:0000313" key="10">
    <source>
        <dbReference type="Proteomes" id="UP001359485"/>
    </source>
</evidence>
<dbReference type="InterPro" id="IPR012580">
    <property type="entry name" value="NUC153"/>
</dbReference>
<sequence length="671" mass="78408">MEELTKDSRFSHVVKDAKFRNLPKKHVKVKIDKRFQSMFHDKKFQLKYKVDKRGRSAQIGNTDNLKKYYEVSESESDESEEEDEIDAAKEQTDGNQLKCTTKISKKEKEMLTPAIKKRLKDMSIDYARGEGAIFSDSSSAEESSEEEDSYQVEFDHGWGELDKDAEHTEIATKRLAVCNLDWDRIEATDLMVLFNSFLPSGGLIHSVTIYPSDYGIQRMKEEEERGPQELIQQDADVQDEEQSKILMERLRKYQLNRLKYYYAVVVCNSPVTAEAIYNECDGLDYECSSSRLDLRFIPDDTTFEQEAKQSCTSLPDLATYRPRYFVTSALTKAKVDLTWDETDVNRQEMVKNIHNGNIDDTNIRKYLACSSSEDDNDNDTIGRETTSESNERTCYIEKYKALLADVEAKENKNKKNTVDMEVTWNLDLEKKTNKVVQDAVKEKEARTPFEQYLEKRKEKKKKKKLEKQKQLFEQNQTELGEAFSDDDMPSDIDLNDPYFKEELDAIKCKKISKYEKQNSRKKDEEENAEVKHKKAELELLMLDNEPDNKHFSLQKIQENEKEKSKRAKKRKTDVAFNDTFKIDVNDERFSALYTSHLYNIDPANPQFRATKATRELIEEKLKRRERIEDIGHVSENETVHKEDKSKNQNADLLYMVKKIKKNTAESRRKAQ</sequence>
<feature type="coiled-coil region" evidence="5">
    <location>
        <begin position="449"/>
        <end position="482"/>
    </location>
</feature>
<evidence type="ECO:0000256" key="2">
    <source>
        <dbReference type="ARBA" id="ARBA00009087"/>
    </source>
</evidence>
<dbReference type="EMBL" id="JAWJWF010000001">
    <property type="protein sequence ID" value="KAK6642248.1"/>
    <property type="molecule type" value="Genomic_DNA"/>
</dbReference>
<dbReference type="Pfam" id="PF25121">
    <property type="entry name" value="RRM_ESF1"/>
    <property type="match status" value="1"/>
</dbReference>
<dbReference type="InterPro" id="IPR056750">
    <property type="entry name" value="RRM_ESF1"/>
</dbReference>
<dbReference type="Proteomes" id="UP001359485">
    <property type="component" value="Unassembled WGS sequence"/>
</dbReference>
<accession>A0ABR1BKC1</accession>
<comment type="caution">
    <text evidence="9">The sequence shown here is derived from an EMBL/GenBank/DDBJ whole genome shotgun (WGS) entry which is preliminary data.</text>
</comment>
<feature type="region of interest" description="Disordered" evidence="6">
    <location>
        <begin position="66"/>
        <end position="93"/>
    </location>
</feature>
<evidence type="ECO:0000259" key="7">
    <source>
        <dbReference type="Pfam" id="PF08159"/>
    </source>
</evidence>
<evidence type="ECO:0000256" key="6">
    <source>
        <dbReference type="SAM" id="MobiDB-lite"/>
    </source>
</evidence>
<name>A0ABR1BKC1_POLSC</name>
<keyword evidence="3 5" id="KW-0175">Coiled coil</keyword>
<keyword evidence="4" id="KW-0539">Nucleus</keyword>
<feature type="coiled-coil region" evidence="5">
    <location>
        <begin position="511"/>
        <end position="545"/>
    </location>
</feature>
<comment type="subcellular location">
    <subcellularLocation>
        <location evidence="1">Nucleus</location>
        <location evidence="1">Nucleolus</location>
    </subcellularLocation>
</comment>
<proteinExistence type="inferred from homology"/>
<dbReference type="Pfam" id="PF08159">
    <property type="entry name" value="NUC153"/>
    <property type="match status" value="1"/>
</dbReference>
<evidence type="ECO:0008006" key="11">
    <source>
        <dbReference type="Google" id="ProtNLM"/>
    </source>
</evidence>
<evidence type="ECO:0000256" key="1">
    <source>
        <dbReference type="ARBA" id="ARBA00004604"/>
    </source>
</evidence>
<dbReference type="PANTHER" id="PTHR12202">
    <property type="entry name" value="ESF1 HOMOLOG"/>
    <property type="match status" value="1"/>
</dbReference>
<dbReference type="InterPro" id="IPR039754">
    <property type="entry name" value="Esf1"/>
</dbReference>
<feature type="domain" description="NUC153" evidence="7">
    <location>
        <begin position="586"/>
        <end position="613"/>
    </location>
</feature>
<keyword evidence="10" id="KW-1185">Reference proteome</keyword>
<organism evidence="9 10">
    <name type="scientific">Polyplax serrata</name>
    <name type="common">Common mouse louse</name>
    <dbReference type="NCBI Taxonomy" id="468196"/>
    <lineage>
        <taxon>Eukaryota</taxon>
        <taxon>Metazoa</taxon>
        <taxon>Ecdysozoa</taxon>
        <taxon>Arthropoda</taxon>
        <taxon>Hexapoda</taxon>
        <taxon>Insecta</taxon>
        <taxon>Pterygota</taxon>
        <taxon>Neoptera</taxon>
        <taxon>Paraneoptera</taxon>
        <taxon>Psocodea</taxon>
        <taxon>Troctomorpha</taxon>
        <taxon>Phthiraptera</taxon>
        <taxon>Anoplura</taxon>
        <taxon>Polyplacidae</taxon>
        <taxon>Polyplax</taxon>
    </lineage>
</organism>
<protein>
    <recommendedName>
        <fullName evidence="11">NUC153 domain-containing protein</fullName>
    </recommendedName>
</protein>
<feature type="domain" description="ESF1 RRM" evidence="8">
    <location>
        <begin position="172"/>
        <end position="312"/>
    </location>
</feature>
<evidence type="ECO:0000259" key="8">
    <source>
        <dbReference type="Pfam" id="PF25121"/>
    </source>
</evidence>
<gene>
    <name evidence="9" type="ORF">RUM44_013971</name>
</gene>
<feature type="compositionally biased region" description="Acidic residues" evidence="6">
    <location>
        <begin position="72"/>
        <end position="85"/>
    </location>
</feature>
<comment type="similarity">
    <text evidence="2">Belongs to the ESF1 family.</text>
</comment>
<evidence type="ECO:0000256" key="3">
    <source>
        <dbReference type="ARBA" id="ARBA00023054"/>
    </source>
</evidence>
<evidence type="ECO:0000256" key="4">
    <source>
        <dbReference type="ARBA" id="ARBA00023242"/>
    </source>
</evidence>
<reference evidence="9 10" key="1">
    <citation type="submission" date="2023-09" db="EMBL/GenBank/DDBJ databases">
        <title>Genomes of two closely related lineages of the louse Polyplax serrata with different host specificities.</title>
        <authorList>
            <person name="Martinu J."/>
            <person name="Tarabai H."/>
            <person name="Stefka J."/>
            <person name="Hypsa V."/>
        </authorList>
    </citation>
    <scope>NUCLEOTIDE SEQUENCE [LARGE SCALE GENOMIC DNA]</scope>
    <source>
        <strain evidence="9">98ZLc_SE</strain>
    </source>
</reference>
<evidence type="ECO:0000313" key="9">
    <source>
        <dbReference type="EMBL" id="KAK6642248.1"/>
    </source>
</evidence>
<evidence type="ECO:0000256" key="5">
    <source>
        <dbReference type="SAM" id="Coils"/>
    </source>
</evidence>